<keyword evidence="1" id="KW-0472">Membrane</keyword>
<dbReference type="EMBL" id="MFJF01000019">
    <property type="protein sequence ID" value="OGG06027.1"/>
    <property type="molecule type" value="Genomic_DNA"/>
</dbReference>
<reference evidence="2 3" key="1">
    <citation type="journal article" date="2016" name="Nat. Commun.">
        <title>Thousands of microbial genomes shed light on interconnected biogeochemical processes in an aquifer system.</title>
        <authorList>
            <person name="Anantharaman K."/>
            <person name="Brown C.T."/>
            <person name="Hug L.A."/>
            <person name="Sharon I."/>
            <person name="Castelle C.J."/>
            <person name="Probst A.J."/>
            <person name="Thomas B.C."/>
            <person name="Singh A."/>
            <person name="Wilkins M.J."/>
            <person name="Karaoz U."/>
            <person name="Brodie E.L."/>
            <person name="Williams K.H."/>
            <person name="Hubbard S.S."/>
            <person name="Banfield J.F."/>
        </authorList>
    </citation>
    <scope>NUCLEOTIDE SEQUENCE [LARGE SCALE GENOMIC DNA]</scope>
</reference>
<gene>
    <name evidence="2" type="ORF">A2777_00735</name>
</gene>
<organism evidence="2 3">
    <name type="scientific">Candidatus Gottesmanbacteria bacterium RIFCSPHIGHO2_01_FULL_40_15</name>
    <dbReference type="NCBI Taxonomy" id="1798376"/>
    <lineage>
        <taxon>Bacteria</taxon>
        <taxon>Candidatus Gottesmaniibacteriota</taxon>
    </lineage>
</organism>
<feature type="transmembrane region" description="Helical" evidence="1">
    <location>
        <begin position="115"/>
        <end position="135"/>
    </location>
</feature>
<feature type="transmembrane region" description="Helical" evidence="1">
    <location>
        <begin position="6"/>
        <end position="28"/>
    </location>
</feature>
<evidence type="ECO:0008006" key="4">
    <source>
        <dbReference type="Google" id="ProtNLM"/>
    </source>
</evidence>
<evidence type="ECO:0000313" key="3">
    <source>
        <dbReference type="Proteomes" id="UP000177354"/>
    </source>
</evidence>
<protein>
    <recommendedName>
        <fullName evidence="4">DUF1761 domain-containing protein</fullName>
    </recommendedName>
</protein>
<dbReference type="AlphaFoldDB" id="A0A1F5Z1G7"/>
<evidence type="ECO:0000313" key="2">
    <source>
        <dbReference type="EMBL" id="OGG06027.1"/>
    </source>
</evidence>
<dbReference type="Proteomes" id="UP000177354">
    <property type="component" value="Unassembled WGS sequence"/>
</dbReference>
<feature type="transmembrane region" description="Helical" evidence="1">
    <location>
        <begin position="49"/>
        <end position="71"/>
    </location>
</feature>
<proteinExistence type="predicted"/>
<sequence length="136" mass="15184">MAVNILAVLVSAVLAMISGFIWYGPIFGKKWMKLVGMTERSMDNAKSNMSRTYIISFASAMVMAYVLVHFIKFSLADSFVTGMSVGFWSWLGFVATTSLTGYLYSEKPKPSELYFIDNGYQLLTLMLMGGLLAVWQ</sequence>
<dbReference type="Pfam" id="PF08570">
    <property type="entry name" value="DUF1761"/>
    <property type="match status" value="1"/>
</dbReference>
<evidence type="ECO:0000256" key="1">
    <source>
        <dbReference type="SAM" id="Phobius"/>
    </source>
</evidence>
<accession>A0A1F5Z1G7</accession>
<feature type="transmembrane region" description="Helical" evidence="1">
    <location>
        <begin position="83"/>
        <end position="103"/>
    </location>
</feature>
<keyword evidence="1" id="KW-1133">Transmembrane helix</keyword>
<keyword evidence="1" id="KW-0812">Transmembrane</keyword>
<comment type="caution">
    <text evidence="2">The sequence shown here is derived from an EMBL/GenBank/DDBJ whole genome shotgun (WGS) entry which is preliminary data.</text>
</comment>
<dbReference type="InterPro" id="IPR013879">
    <property type="entry name" value="DUF1761"/>
</dbReference>
<name>A0A1F5Z1G7_9BACT</name>